<protein>
    <submittedName>
        <fullName evidence="1">Uncharacterized protein</fullName>
    </submittedName>
</protein>
<keyword evidence="2" id="KW-1185">Reference proteome</keyword>
<comment type="caution">
    <text evidence="1">The sequence shown here is derived from an EMBL/GenBank/DDBJ whole genome shotgun (WGS) entry which is preliminary data.</text>
</comment>
<dbReference type="AlphaFoldDB" id="A0A7D9JNW4"/>
<sequence length="116" mass="13556">MSKINYCSSVWSNTSEGNIDKIQLIQNYAARIISGVQKIDHISPTISELGWLPIKEHLLYRDTLLMFKCINGQAPSYLCDKFKQRDQVHDRNTRSNEDLDIPKFRTCTGQRTFKYR</sequence>
<feature type="non-terminal residue" evidence="1">
    <location>
        <position position="116"/>
    </location>
</feature>
<accession>A0A7D9JNW4</accession>
<evidence type="ECO:0000313" key="1">
    <source>
        <dbReference type="EMBL" id="CAB4033413.1"/>
    </source>
</evidence>
<dbReference type="EMBL" id="CACRXK020019227">
    <property type="protein sequence ID" value="CAB4033413.1"/>
    <property type="molecule type" value="Genomic_DNA"/>
</dbReference>
<gene>
    <name evidence="1" type="ORF">PACLA_8A035724</name>
</gene>
<dbReference type="OrthoDB" id="8053926at2759"/>
<dbReference type="Proteomes" id="UP001152795">
    <property type="component" value="Unassembled WGS sequence"/>
</dbReference>
<proteinExistence type="predicted"/>
<evidence type="ECO:0000313" key="2">
    <source>
        <dbReference type="Proteomes" id="UP001152795"/>
    </source>
</evidence>
<organism evidence="1 2">
    <name type="scientific">Paramuricea clavata</name>
    <name type="common">Red gorgonian</name>
    <name type="synonym">Violescent sea-whip</name>
    <dbReference type="NCBI Taxonomy" id="317549"/>
    <lineage>
        <taxon>Eukaryota</taxon>
        <taxon>Metazoa</taxon>
        <taxon>Cnidaria</taxon>
        <taxon>Anthozoa</taxon>
        <taxon>Octocorallia</taxon>
        <taxon>Malacalcyonacea</taxon>
        <taxon>Plexauridae</taxon>
        <taxon>Paramuricea</taxon>
    </lineage>
</organism>
<name>A0A7D9JNW4_PARCT</name>
<reference evidence="1" key="1">
    <citation type="submission" date="2020-04" db="EMBL/GenBank/DDBJ databases">
        <authorList>
            <person name="Alioto T."/>
            <person name="Alioto T."/>
            <person name="Gomez Garrido J."/>
        </authorList>
    </citation>
    <scope>NUCLEOTIDE SEQUENCE</scope>
    <source>
        <strain evidence="1">A484AB</strain>
    </source>
</reference>